<protein>
    <submittedName>
        <fullName evidence="2">Uncharacterized protein</fullName>
    </submittedName>
</protein>
<sequence>MTSRHKRAGPSRANARATALPTAPPALTLTGERICALTRFDNDVLPSFGLPRSLPG</sequence>
<dbReference type="Proteomes" id="UP000189229">
    <property type="component" value="Unassembled WGS sequence"/>
</dbReference>
<dbReference type="EMBL" id="MVBM01000002">
    <property type="protein sequence ID" value="OOK79124.1"/>
    <property type="molecule type" value="Genomic_DNA"/>
</dbReference>
<gene>
    <name evidence="2" type="ORF">BZL30_3003</name>
</gene>
<proteinExistence type="predicted"/>
<evidence type="ECO:0000313" key="2">
    <source>
        <dbReference type="EMBL" id="OOK79124.1"/>
    </source>
</evidence>
<feature type="region of interest" description="Disordered" evidence="1">
    <location>
        <begin position="1"/>
        <end position="25"/>
    </location>
</feature>
<accession>A0A1V3XIU3</accession>
<evidence type="ECO:0000313" key="3">
    <source>
        <dbReference type="Proteomes" id="UP000189229"/>
    </source>
</evidence>
<name>A0A1V3XIU3_MYCKA</name>
<dbReference type="AlphaFoldDB" id="A0A1V3XIU3"/>
<organism evidence="2 3">
    <name type="scientific">Mycobacterium kansasii</name>
    <dbReference type="NCBI Taxonomy" id="1768"/>
    <lineage>
        <taxon>Bacteria</taxon>
        <taxon>Bacillati</taxon>
        <taxon>Actinomycetota</taxon>
        <taxon>Actinomycetes</taxon>
        <taxon>Mycobacteriales</taxon>
        <taxon>Mycobacteriaceae</taxon>
        <taxon>Mycobacterium</taxon>
    </lineage>
</organism>
<comment type="caution">
    <text evidence="2">The sequence shown here is derived from an EMBL/GenBank/DDBJ whole genome shotgun (WGS) entry which is preliminary data.</text>
</comment>
<evidence type="ECO:0000256" key="1">
    <source>
        <dbReference type="SAM" id="MobiDB-lite"/>
    </source>
</evidence>
<reference evidence="2 3" key="1">
    <citation type="submission" date="2017-02" db="EMBL/GenBank/DDBJ databases">
        <title>Complete genome sequences of Mycobacterium kansasii strains isolated from rhesus macaques.</title>
        <authorList>
            <person name="Panda A."/>
            <person name="Nagaraj S."/>
            <person name="Zhao X."/>
            <person name="Tettelin H."/>
            <person name="Detolla L.J."/>
        </authorList>
    </citation>
    <scope>NUCLEOTIDE SEQUENCE [LARGE SCALE GENOMIC DNA]</scope>
    <source>
        <strain evidence="2 3">11-3813</strain>
    </source>
</reference>